<proteinExistence type="predicted"/>
<dbReference type="SFLD" id="SFLDG01019">
    <property type="entry name" value="Terpene_Cyclase_Like_1_C_Termi"/>
    <property type="match status" value="2"/>
</dbReference>
<evidence type="ECO:0000313" key="7">
    <source>
        <dbReference type="Proteomes" id="UP001341281"/>
    </source>
</evidence>
<accession>A0AAQ3XDE7</accession>
<dbReference type="InterPro" id="IPR050148">
    <property type="entry name" value="Terpene_synthase-like"/>
</dbReference>
<dbReference type="SFLD" id="SFLDG01014">
    <property type="entry name" value="Terpene_Cyclase_Like_1_N-term"/>
    <property type="match status" value="2"/>
</dbReference>
<dbReference type="PANTHER" id="PTHR31225:SF52">
    <property type="entry name" value="ALPHA-HUMULENE_(-)-(E)-BETA-CARYOPHYLLENE SYNTHASE"/>
    <property type="match status" value="1"/>
</dbReference>
<dbReference type="Pfam" id="PF03936">
    <property type="entry name" value="Terpene_synth_C"/>
    <property type="match status" value="2"/>
</dbReference>
<sequence>MPLLHHSLVSSGAFHGGGSSTHGDGSTSDGCNAASSRYNRMSNTGIFETSIWGDFFLGYSNPAASSQQQNKMAERAETLKEQVAEIIADSTGLHEWLNIIDTLERLCLDHLFENEIDAALREMEAVDVSDYDLNTVALWFCLLRKHRYRVSPDVFTGFKDDEGAFPSDNPAELLSLYNAAHMRTHGEVILDEAILFTRRHLETMLPSLEGALAREIKSSLEIPHPRRVRIYESKYYISTYEKDAMAHEKVLELAKVNSNIMQLHHQHELSIITRWWQDIQIESRLPFARDRLVECYWWILGVYFEPSYSRGRIIMTMVIALCTMMDDIYDSYGTQEECEIFTNWDTKGAHDLPDCMKLALEKILASYQTIANMLNKEEKYRMSYLRYRIEEQARGYNNEVKMLQEGYIPKSIEEHLKLSLITGGCPFLACASFVGMHDIATKDCFDWVSSVPKMVQTLSIILRIVDDLQSYEREQLIPHVSSTIDSYMKEHNVSIDVTREKIHILKEDSWKDFNITGADIQLDKDDGILLQLRGQFHKLPQYKGYHPFIAQMVERANALKEEVAKIIASSNVSSLHERLHIIDTLERLCLDHLFEHEIDAALQKIVAADVRDYGLRTVALWYCLLRKHRYNVSSDVFVRFRDEEGGFLTDNPTDLLGLFNAAHMRTHGDIILDEAIPFSGRRLEMMSPYLEGSIAREVKSALEIPYPRRVRIYESKHYISAYEKDATVNDRVLQLAKLNSNIMQLHHQHELSIITRWWKDIQVESRLPFARDRVVECYLWMLGVYFEPHYSRGRIILTMTIAIIGLLDDIYDSYGTPKECEIFTKCIESWDTKGAHDLPECMKFALEKILDSYQTIANMLNQEEKCRMSYLRYFIEEQVRGYNTEVKMLQEGYIPKSIEEHLKISLITGGCPFLACASFIGMHDIATKDCFDWVSSIPKMVQSLSIILRIVDDIQSHGREQLIPHVASTIDSYMKEHNVSIDVACEKMHIIKEESWKDFNNEWLNPENTYPKQLLERIFNLARTMEFFYNQEDNFTNCHNIKDTIHLLLAEPFMIPI</sequence>
<evidence type="ECO:0000259" key="5">
    <source>
        <dbReference type="Pfam" id="PF03936"/>
    </source>
</evidence>
<feature type="domain" description="Terpene synthase N-terminal" evidence="4">
    <location>
        <begin position="51"/>
        <end position="220"/>
    </location>
</feature>
<dbReference type="PANTHER" id="PTHR31225">
    <property type="entry name" value="OS04G0344100 PROTEIN-RELATED"/>
    <property type="match status" value="1"/>
</dbReference>
<evidence type="ECO:0000256" key="2">
    <source>
        <dbReference type="ARBA" id="ARBA00001946"/>
    </source>
</evidence>
<dbReference type="SFLD" id="SFLDS00005">
    <property type="entry name" value="Isoprenoid_Synthase_Type_I"/>
    <property type="match status" value="2"/>
</dbReference>
<dbReference type="GO" id="GO:0010333">
    <property type="term" value="F:terpene synthase activity"/>
    <property type="evidence" value="ECO:0007669"/>
    <property type="project" value="InterPro"/>
</dbReference>
<dbReference type="InterPro" id="IPR044814">
    <property type="entry name" value="Terpene_cyclase_plant_C1"/>
</dbReference>
<evidence type="ECO:0000256" key="3">
    <source>
        <dbReference type="ARBA" id="ARBA00022723"/>
    </source>
</evidence>
<dbReference type="InterPro" id="IPR036965">
    <property type="entry name" value="Terpene_synth_N_sf"/>
</dbReference>
<dbReference type="InterPro" id="IPR005630">
    <property type="entry name" value="Terpene_synthase_metal-bd"/>
</dbReference>
<comment type="cofactor">
    <cofactor evidence="2">
        <name>Mg(2+)</name>
        <dbReference type="ChEBI" id="CHEBI:18420"/>
    </cofactor>
</comment>
<feature type="domain" description="Terpene synthase metal-binding" evidence="5">
    <location>
        <begin position="759"/>
        <end position="998"/>
    </location>
</feature>
<dbReference type="GO" id="GO:0016102">
    <property type="term" value="P:diterpenoid biosynthetic process"/>
    <property type="evidence" value="ECO:0007669"/>
    <property type="project" value="InterPro"/>
</dbReference>
<dbReference type="SUPFAM" id="SSF48239">
    <property type="entry name" value="Terpenoid cyclases/Protein prenyltransferases"/>
    <property type="match status" value="2"/>
</dbReference>
<dbReference type="Proteomes" id="UP001341281">
    <property type="component" value="Chromosome 10"/>
</dbReference>
<feature type="domain" description="Terpene synthase N-terminal" evidence="4">
    <location>
        <begin position="550"/>
        <end position="702"/>
    </location>
</feature>
<evidence type="ECO:0000256" key="1">
    <source>
        <dbReference type="ARBA" id="ARBA00001936"/>
    </source>
</evidence>
<keyword evidence="7" id="KW-1185">Reference proteome</keyword>
<dbReference type="CDD" id="cd00684">
    <property type="entry name" value="Terpene_cyclase_plant_C1"/>
    <property type="match status" value="2"/>
</dbReference>
<dbReference type="EMBL" id="CP144754">
    <property type="protein sequence ID" value="WVZ95796.1"/>
    <property type="molecule type" value="Genomic_DNA"/>
</dbReference>
<dbReference type="InterPro" id="IPR008930">
    <property type="entry name" value="Terpenoid_cyclase/PrenylTrfase"/>
</dbReference>
<name>A0AAQ3XDE7_PASNO</name>
<dbReference type="FunFam" id="1.10.600.10:FF:000007">
    <property type="entry name" value="Isoprene synthase, chloroplastic"/>
    <property type="match status" value="1"/>
</dbReference>
<feature type="domain" description="Terpene synthase metal-binding" evidence="5">
    <location>
        <begin position="278"/>
        <end position="512"/>
    </location>
</feature>
<evidence type="ECO:0000259" key="4">
    <source>
        <dbReference type="Pfam" id="PF01397"/>
    </source>
</evidence>
<comment type="cofactor">
    <cofactor evidence="1">
        <name>Mn(2+)</name>
        <dbReference type="ChEBI" id="CHEBI:29035"/>
    </cofactor>
</comment>
<organism evidence="6 7">
    <name type="scientific">Paspalum notatum var. saurae</name>
    <dbReference type="NCBI Taxonomy" id="547442"/>
    <lineage>
        <taxon>Eukaryota</taxon>
        <taxon>Viridiplantae</taxon>
        <taxon>Streptophyta</taxon>
        <taxon>Embryophyta</taxon>
        <taxon>Tracheophyta</taxon>
        <taxon>Spermatophyta</taxon>
        <taxon>Magnoliopsida</taxon>
        <taxon>Liliopsida</taxon>
        <taxon>Poales</taxon>
        <taxon>Poaceae</taxon>
        <taxon>PACMAD clade</taxon>
        <taxon>Panicoideae</taxon>
        <taxon>Andropogonodae</taxon>
        <taxon>Paspaleae</taxon>
        <taxon>Paspalinae</taxon>
        <taxon>Paspalum</taxon>
    </lineage>
</organism>
<evidence type="ECO:0000313" key="6">
    <source>
        <dbReference type="EMBL" id="WVZ95796.1"/>
    </source>
</evidence>
<dbReference type="InterPro" id="IPR008949">
    <property type="entry name" value="Isoprenoid_synthase_dom_sf"/>
</dbReference>
<dbReference type="AlphaFoldDB" id="A0AAQ3XDE7"/>
<reference evidence="6 7" key="1">
    <citation type="submission" date="2024-02" db="EMBL/GenBank/DDBJ databases">
        <title>High-quality chromosome-scale genome assembly of Pensacola bahiagrass (Paspalum notatum Flugge var. saurae).</title>
        <authorList>
            <person name="Vega J.M."/>
            <person name="Podio M."/>
            <person name="Orjuela J."/>
            <person name="Siena L.A."/>
            <person name="Pessino S.C."/>
            <person name="Combes M.C."/>
            <person name="Mariac C."/>
            <person name="Albertini E."/>
            <person name="Pupilli F."/>
            <person name="Ortiz J.P.A."/>
            <person name="Leblanc O."/>
        </authorList>
    </citation>
    <scope>NUCLEOTIDE SEQUENCE [LARGE SCALE GENOMIC DNA]</scope>
    <source>
        <strain evidence="6">R1</strain>
        <tissue evidence="6">Leaf</tissue>
    </source>
</reference>
<dbReference type="Pfam" id="PF01397">
    <property type="entry name" value="Terpene_synth"/>
    <property type="match status" value="2"/>
</dbReference>
<dbReference type="Gene3D" id="1.10.600.10">
    <property type="entry name" value="Farnesyl Diphosphate Synthase"/>
    <property type="match status" value="2"/>
</dbReference>
<keyword evidence="3" id="KW-0479">Metal-binding</keyword>
<dbReference type="GO" id="GO:0000287">
    <property type="term" value="F:magnesium ion binding"/>
    <property type="evidence" value="ECO:0007669"/>
    <property type="project" value="InterPro"/>
</dbReference>
<dbReference type="Gene3D" id="1.50.10.130">
    <property type="entry name" value="Terpene synthase, N-terminal domain"/>
    <property type="match status" value="2"/>
</dbReference>
<dbReference type="SUPFAM" id="SSF48576">
    <property type="entry name" value="Terpenoid synthases"/>
    <property type="match status" value="2"/>
</dbReference>
<gene>
    <name evidence="6" type="ORF">U9M48_041515</name>
</gene>
<protein>
    <submittedName>
        <fullName evidence="6">Uncharacterized protein</fullName>
    </submittedName>
</protein>
<dbReference type="InterPro" id="IPR034741">
    <property type="entry name" value="Terpene_cyclase-like_1_C"/>
</dbReference>
<dbReference type="InterPro" id="IPR001906">
    <property type="entry name" value="Terpene_synth_N"/>
</dbReference>